<dbReference type="InterPro" id="IPR045474">
    <property type="entry name" value="GEVED"/>
</dbReference>
<proteinExistence type="predicted"/>
<accession>A0A316DLE1</accession>
<dbReference type="EMBL" id="QGGP01000008">
    <property type="protein sequence ID" value="PWK17543.1"/>
    <property type="molecule type" value="Genomic_DNA"/>
</dbReference>
<feature type="region of interest" description="Disordered" evidence="2">
    <location>
        <begin position="254"/>
        <end position="276"/>
    </location>
</feature>
<keyword evidence="1 3" id="KW-0732">Signal</keyword>
<evidence type="ECO:0000259" key="4">
    <source>
        <dbReference type="PROSITE" id="PS50853"/>
    </source>
</evidence>
<dbReference type="InterPro" id="IPR056600">
    <property type="entry name" value="GBD_T9SS_assoc"/>
</dbReference>
<dbReference type="RefSeq" id="WP_109683222.1">
    <property type="nucleotide sequence ID" value="NZ_QGGP01000008.1"/>
</dbReference>
<feature type="compositionally biased region" description="Gly residues" evidence="2">
    <location>
        <begin position="160"/>
        <end position="218"/>
    </location>
</feature>
<dbReference type="Pfam" id="PF23759">
    <property type="entry name" value="GBD_T9SS_assoc"/>
    <property type="match status" value="2"/>
</dbReference>
<dbReference type="Gene3D" id="2.60.40.10">
    <property type="entry name" value="Immunoglobulins"/>
    <property type="match status" value="3"/>
</dbReference>
<dbReference type="SUPFAM" id="SSF49265">
    <property type="entry name" value="Fibronectin type III"/>
    <property type="match status" value="3"/>
</dbReference>
<protein>
    <submittedName>
        <fullName evidence="5">Putative secreted protein (Por secretion system target)</fullName>
    </submittedName>
</protein>
<dbReference type="InterPro" id="IPR026444">
    <property type="entry name" value="Secre_tail"/>
</dbReference>
<dbReference type="InterPro" id="IPR013783">
    <property type="entry name" value="Ig-like_fold"/>
</dbReference>
<dbReference type="CDD" id="cd00063">
    <property type="entry name" value="FN3"/>
    <property type="match status" value="2"/>
</dbReference>
<feature type="region of interest" description="Disordered" evidence="2">
    <location>
        <begin position="151"/>
        <end position="234"/>
    </location>
</feature>
<dbReference type="NCBIfam" id="NF033708">
    <property type="entry name" value="T9SS_Cterm_ChiA"/>
    <property type="match status" value="1"/>
</dbReference>
<evidence type="ECO:0000256" key="3">
    <source>
        <dbReference type="SAM" id="SignalP"/>
    </source>
</evidence>
<dbReference type="Pfam" id="PF21722">
    <property type="entry name" value="Gly_rich_2"/>
    <property type="match status" value="1"/>
</dbReference>
<dbReference type="SMART" id="SM00060">
    <property type="entry name" value="FN3"/>
    <property type="match status" value="3"/>
</dbReference>
<dbReference type="InterPro" id="IPR049304">
    <property type="entry name" value="Gly_rich_dom"/>
</dbReference>
<gene>
    <name evidence="5" type="ORF">LX78_02645</name>
</gene>
<dbReference type="InterPro" id="IPR003961">
    <property type="entry name" value="FN3_dom"/>
</dbReference>
<name>A0A316DLE1_9FLAO</name>
<dbReference type="PROSITE" id="PS50853">
    <property type="entry name" value="FN3"/>
    <property type="match status" value="2"/>
</dbReference>
<organism evidence="5 6">
    <name type="scientific">Xanthomarina spongicola</name>
    <dbReference type="NCBI Taxonomy" id="570520"/>
    <lineage>
        <taxon>Bacteria</taxon>
        <taxon>Pseudomonadati</taxon>
        <taxon>Bacteroidota</taxon>
        <taxon>Flavobacteriia</taxon>
        <taxon>Flavobacteriales</taxon>
        <taxon>Flavobacteriaceae</taxon>
        <taxon>Xanthomarina</taxon>
    </lineage>
</organism>
<feature type="domain" description="Fibronectin type-III" evidence="4">
    <location>
        <begin position="234"/>
        <end position="331"/>
    </location>
</feature>
<dbReference type="InterPro" id="IPR036116">
    <property type="entry name" value="FN3_sf"/>
</dbReference>
<keyword evidence="6" id="KW-1185">Reference proteome</keyword>
<dbReference type="Proteomes" id="UP000245430">
    <property type="component" value="Unassembled WGS sequence"/>
</dbReference>
<evidence type="ECO:0000256" key="2">
    <source>
        <dbReference type="SAM" id="MobiDB-lite"/>
    </source>
</evidence>
<sequence>MKQNNTPDFLLKQSTFSKLFLSLLFLIGVSSVSFAQTFTDNNPAAPNSWTVPAGVTSITMQVWGGGGAGGGGTNNGTGGDGGAGGAYAERTITVTPGATINYVIGAGGIGSTGNGTAGGNTTVNALTARGGAGGIANGSAGPILGGTATGGTINTTGDNGNIGGGRPAGDGGDGANGGTGGAGGDGSAGTIGNIPGGGGGGAERAGGPSGDRPGGNGANGQITITWTPPPPCTAPASINAASAITATSATISWPAASPPPASGYQWEVRTSGAGGSGATGLAANGSTAAGVTTANVTGLTASTTYSVYVRSNCGTGFSSWTGPVTFTTSVASAPPNDECLPGGPIGLTVNPDQSCTSVTSGTLFQATDSGVTTSGCGRLASNDVWYRFVATSTTHTVDLLNIAGSTTDLYHAIYAFNPCSNPDPDTAITCSDPESSTTGGLTIGATYFVQVYSWSSSAQTTTFDICIGVPPGPPANDNCATPDVLTVNPDYSCASVTAGTVLNATNSNIDVCGGTEDDDVWYRFQATSTAHRVSLINISGSTTDMYHAVYDAGPCGSLSTAIICNDNNVSDITGLTIGNWYFVQVYTWTAFTGQNSTFDVCVGTPPACTAPNVPANPITFDTIEDDFIAASFPVSVPAATNYLVLMNTTGTAPSPPPTNGVVYNVSDVISGATVIDNDNNTTFTATGLTQTTTYYFYIYAFNNTGCSGGPIYSTSSLNDNATTVVPSYCTPSSTSTSYYINDFTTSGGSTNINHIGSGFSTNGYGNFTGMNVTQFPGSPINFSAVHVGGTFATRIWVDWNNDLDFIDANELVFSGGYANPQTGSFNVLGSAAAGSYRMRVRSDWSNTTLSPCGFDDLSETHDYTLIVTPLNCTDDPIAVTAVSTTSTTATISWTHPVPQPANGYEYIISTDDSTSTPAGDITGTTAGNSVPLTGLLAGTTYYVFVRGVCNAVDNGLWVTTSFNTGCADLVTTPTVCPTIAGVQGTDPFTANPFVADPTAQIDCNVRDVTLVAYSNLRETTSYIAEKIQYNKVPADFAPSGFSVPQNIVNDDVWAPSRTNITFPFCFYDETYTQCLSNANGNLTFDQSIIPGSASGWSFSSNLPSTASSLVEKTIYGVYQDLDPRFLGGNPISSTVVGTAPCREFRMAWHDIPLYGDSSRLQTAMIVLHETTNIIEVFIENKTIENGNVNPWNGGNAIVGIQGDITPLAPNNQYRAAPCRNGLDPNWETTNEAWRFTPSGAVITPDAITWYQGSVAPGNVLVGNGDGTVTVNTPDTYIAVSDYTLCSGAVSLTDDIILIDTKKTWTGAISTDWYEDGNWAPANHPTPSDCVLIPDPASSNNRSPIADILNVPIPTPPAGFGAYALNLTVATNGYLEVRSNTNLVVTDWIDLDGTIDIRDSASLIQIIDSGVDVNTNTGTGSMRMQRTVPTGVGAADYVYWSSPTDEDFNVTDISAVTGELIFEWNPTIFVNSTIQYGNWIPASGIMSQGKGYIVRGLLPTVPLPANTTEFIGLPQNGIVRTPITRGTYNGSNYNDGTPGSPRIVTSSDDNWNLIGNPYPSAIDYAEFIKPINNPHIDGTIYFWTHANTPIRGNGSPFYSDFLYNYGSDYISYNGSGANPPGSSFGNIAAGQGFFVEMLHTTPSTSENITFNNTMRSETIDNSQFFRVNESSEPASGVEKHRIWLDLIDSNELATSILVGYIEGATNSKDRIFDGHVNAGSDKSFYSLIEEEKMSIQGRSIPFEETDLVHLGLVVPADGNYTIAINTVDGLFDGSQQDIYLEDTYNGIIHDLRIAPYSFNTELGEFDDRFILRYTNDRLSTEEYEMNTGIQISAPNNNYIKVTSITEPIKSVAVYDVLGRVLYNNVNVNASEFIINDVSNSDGVLFVRASLTNGLQKTQKVVLKQ</sequence>
<feature type="chain" id="PRO_5016468025" evidence="3">
    <location>
        <begin position="36"/>
        <end position="1903"/>
    </location>
</feature>
<feature type="signal peptide" evidence="3">
    <location>
        <begin position="1"/>
        <end position="35"/>
    </location>
</feature>
<evidence type="ECO:0000313" key="6">
    <source>
        <dbReference type="Proteomes" id="UP000245430"/>
    </source>
</evidence>
<dbReference type="OrthoDB" id="1652165at2"/>
<dbReference type="Pfam" id="PF20009">
    <property type="entry name" value="GEVED"/>
    <property type="match status" value="1"/>
</dbReference>
<evidence type="ECO:0000256" key="1">
    <source>
        <dbReference type="ARBA" id="ARBA00022729"/>
    </source>
</evidence>
<feature type="domain" description="Fibronectin type-III" evidence="4">
    <location>
        <begin position="875"/>
        <end position="969"/>
    </location>
</feature>
<dbReference type="NCBIfam" id="TIGR04183">
    <property type="entry name" value="Por_Secre_tail"/>
    <property type="match status" value="1"/>
</dbReference>
<reference evidence="5 6" key="1">
    <citation type="submission" date="2018-05" db="EMBL/GenBank/DDBJ databases">
        <title>Genomic Encyclopedia of Archaeal and Bacterial Type Strains, Phase II (KMG-II): from individual species to whole genera.</title>
        <authorList>
            <person name="Goeker M."/>
        </authorList>
    </citation>
    <scope>NUCLEOTIDE SEQUENCE [LARGE SCALE GENOMIC DNA]</scope>
    <source>
        <strain evidence="5 6">DSM 22637</strain>
    </source>
</reference>
<comment type="caution">
    <text evidence="5">The sequence shown here is derived from an EMBL/GenBank/DDBJ whole genome shotgun (WGS) entry which is preliminary data.</text>
</comment>
<dbReference type="Pfam" id="PF00041">
    <property type="entry name" value="fn3"/>
    <property type="match status" value="2"/>
</dbReference>
<evidence type="ECO:0000313" key="5">
    <source>
        <dbReference type="EMBL" id="PWK17543.1"/>
    </source>
</evidence>